<keyword evidence="2" id="KW-1185">Reference proteome</keyword>
<name>A0A7W7RAU8_KITKI</name>
<protein>
    <submittedName>
        <fullName evidence="1">Uncharacterized protein</fullName>
    </submittedName>
</protein>
<reference evidence="1 2" key="1">
    <citation type="submission" date="2020-08" db="EMBL/GenBank/DDBJ databases">
        <title>Sequencing the genomes of 1000 actinobacteria strains.</title>
        <authorList>
            <person name="Klenk H.-P."/>
        </authorList>
    </citation>
    <scope>NUCLEOTIDE SEQUENCE [LARGE SCALE GENOMIC DNA]</scope>
    <source>
        <strain evidence="1 2">DSM 41654</strain>
    </source>
</reference>
<accession>A0A7W7RAU8</accession>
<evidence type="ECO:0000313" key="2">
    <source>
        <dbReference type="Proteomes" id="UP000540506"/>
    </source>
</evidence>
<comment type="caution">
    <text evidence="1">The sequence shown here is derived from an EMBL/GenBank/DDBJ whole genome shotgun (WGS) entry which is preliminary data.</text>
</comment>
<dbReference type="EMBL" id="JACHJV010000003">
    <property type="protein sequence ID" value="MBB4928630.1"/>
    <property type="molecule type" value="Genomic_DNA"/>
</dbReference>
<dbReference type="Proteomes" id="UP000540506">
    <property type="component" value="Unassembled WGS sequence"/>
</dbReference>
<proteinExistence type="predicted"/>
<dbReference type="AlphaFoldDB" id="A0A7W7RAU8"/>
<evidence type="ECO:0000313" key="1">
    <source>
        <dbReference type="EMBL" id="MBB4928630.1"/>
    </source>
</evidence>
<sequence length="36" mass="3967">MAVIVLSRRVAMPFAGQDFILVFAPEDEPYDALVKG</sequence>
<organism evidence="1 2">
    <name type="scientific">Kitasatospora kifunensis</name>
    <name type="common">Streptomyces kifunensis</name>
    <dbReference type="NCBI Taxonomy" id="58351"/>
    <lineage>
        <taxon>Bacteria</taxon>
        <taxon>Bacillati</taxon>
        <taxon>Actinomycetota</taxon>
        <taxon>Actinomycetes</taxon>
        <taxon>Kitasatosporales</taxon>
        <taxon>Streptomycetaceae</taxon>
        <taxon>Kitasatospora</taxon>
    </lineage>
</organism>
<gene>
    <name evidence="1" type="ORF">FHR34_007727</name>
</gene>